<dbReference type="EMBL" id="DVJJ01000170">
    <property type="protein sequence ID" value="HIS65855.1"/>
    <property type="molecule type" value="Genomic_DNA"/>
</dbReference>
<reference evidence="2" key="2">
    <citation type="journal article" date="2021" name="PeerJ">
        <title>Extensive microbial diversity within the chicken gut microbiome revealed by metagenomics and culture.</title>
        <authorList>
            <person name="Gilroy R."/>
            <person name="Ravi A."/>
            <person name="Getino M."/>
            <person name="Pursley I."/>
            <person name="Horton D.L."/>
            <person name="Alikhan N.F."/>
            <person name="Baker D."/>
            <person name="Gharbi K."/>
            <person name="Hall N."/>
            <person name="Watson M."/>
            <person name="Adriaenssens E.M."/>
            <person name="Foster-Nyarko E."/>
            <person name="Jarju S."/>
            <person name="Secka A."/>
            <person name="Antonio M."/>
            <person name="Oren A."/>
            <person name="Chaudhuri R.R."/>
            <person name="La Ragione R."/>
            <person name="Hildebrand F."/>
            <person name="Pallen M.J."/>
        </authorList>
    </citation>
    <scope>NUCLEOTIDE SEQUENCE</scope>
    <source>
        <strain evidence="2">ChiBcec16-1751</strain>
    </source>
</reference>
<feature type="region of interest" description="Disordered" evidence="1">
    <location>
        <begin position="1"/>
        <end position="170"/>
    </location>
</feature>
<feature type="compositionally biased region" description="Pro residues" evidence="1">
    <location>
        <begin position="97"/>
        <end position="113"/>
    </location>
</feature>
<feature type="compositionally biased region" description="Low complexity" evidence="1">
    <location>
        <begin position="31"/>
        <end position="58"/>
    </location>
</feature>
<evidence type="ECO:0000313" key="2">
    <source>
        <dbReference type="EMBL" id="HIS65855.1"/>
    </source>
</evidence>
<accession>A0A9D1FBG0</accession>
<evidence type="ECO:0000256" key="1">
    <source>
        <dbReference type="SAM" id="MobiDB-lite"/>
    </source>
</evidence>
<reference evidence="2" key="1">
    <citation type="submission" date="2020-10" db="EMBL/GenBank/DDBJ databases">
        <authorList>
            <person name="Gilroy R."/>
        </authorList>
    </citation>
    <scope>NUCLEOTIDE SEQUENCE</scope>
    <source>
        <strain evidence="2">ChiBcec16-1751</strain>
    </source>
</reference>
<dbReference type="Pfam" id="PF10719">
    <property type="entry name" value="ComFB"/>
    <property type="match status" value="1"/>
</dbReference>
<organism evidence="2 3">
    <name type="scientific">Candidatus Avoscillospira avistercoris</name>
    <dbReference type="NCBI Taxonomy" id="2840707"/>
    <lineage>
        <taxon>Bacteria</taxon>
        <taxon>Bacillati</taxon>
        <taxon>Bacillota</taxon>
        <taxon>Clostridia</taxon>
        <taxon>Eubacteriales</taxon>
        <taxon>Oscillospiraceae</taxon>
        <taxon>Oscillospiraceae incertae sedis</taxon>
        <taxon>Candidatus Avoscillospira</taxon>
    </lineage>
</organism>
<evidence type="ECO:0000313" key="3">
    <source>
        <dbReference type="Proteomes" id="UP000886741"/>
    </source>
</evidence>
<dbReference type="InterPro" id="IPR019657">
    <property type="entry name" value="ComFB"/>
</dbReference>
<name>A0A9D1FBG0_9FIRM</name>
<dbReference type="Proteomes" id="UP000886741">
    <property type="component" value="Unassembled WGS sequence"/>
</dbReference>
<dbReference type="AlphaFoldDB" id="A0A9D1FBG0"/>
<gene>
    <name evidence="2" type="ORF">IAA83_10920</name>
</gene>
<feature type="region of interest" description="Disordered" evidence="1">
    <location>
        <begin position="176"/>
        <end position="195"/>
    </location>
</feature>
<feature type="compositionally biased region" description="Low complexity" evidence="1">
    <location>
        <begin position="114"/>
        <end position="132"/>
    </location>
</feature>
<proteinExistence type="predicted"/>
<protein>
    <submittedName>
        <fullName evidence="2">Late competence development ComFB family protein</fullName>
    </submittedName>
</protein>
<comment type="caution">
    <text evidence="2">The sequence shown here is derived from an EMBL/GenBank/DDBJ whole genome shotgun (WGS) entry which is preliminary data.</text>
</comment>
<sequence>MATKKNNRSSKTDHVLSLLSNSSAPEPTTEEVPVVDAPADEAPAAASTPTPTAEAPSSNSQRLSPPILEVARTNNEALEEAIHQALEAAFEEDMSAPPAPPAEPMPPLEPLAPPETASVPVSEAASSVPTSSDTSEPQSMEEAASIVEPASLPVSAPMPSPTSTAEPEPIANPVAPALEESTPEPDATASVVPSDPEAAATLQILPDGSRMINVMEYLVSQKVEYYARMFQLCCCPRCLADSMALALSRLPAKYVVLPEASYRPMLSFLEAKFDSMVTAQVIYACKQVLELPRHNQ</sequence>